<dbReference type="PANTHER" id="PTHR24177:SF331">
    <property type="entry name" value="PGG DOMAIN-CONTAINING PROTEIN"/>
    <property type="match status" value="1"/>
</dbReference>
<evidence type="ECO:0000313" key="4">
    <source>
        <dbReference type="EMBL" id="VFU46968.1"/>
    </source>
</evidence>
<dbReference type="InterPro" id="IPR002110">
    <property type="entry name" value="Ankyrin_rpt"/>
</dbReference>
<gene>
    <name evidence="4" type="ORF">SVIM_LOCUS300277</name>
</gene>
<dbReference type="InterPro" id="IPR036770">
    <property type="entry name" value="Ankyrin_rpt-contain_sf"/>
</dbReference>
<feature type="transmembrane region" description="Helical" evidence="2">
    <location>
        <begin position="1601"/>
        <end position="1626"/>
    </location>
</feature>
<dbReference type="SUPFAM" id="SSF48403">
    <property type="entry name" value="Ankyrin repeat"/>
    <property type="match status" value="3"/>
</dbReference>
<feature type="domain" description="PGG" evidence="3">
    <location>
        <begin position="1515"/>
        <end position="1624"/>
    </location>
</feature>
<organism evidence="4">
    <name type="scientific">Salix viminalis</name>
    <name type="common">Common osier</name>
    <name type="synonym">Basket willow</name>
    <dbReference type="NCBI Taxonomy" id="40686"/>
    <lineage>
        <taxon>Eukaryota</taxon>
        <taxon>Viridiplantae</taxon>
        <taxon>Streptophyta</taxon>
        <taxon>Embryophyta</taxon>
        <taxon>Tracheophyta</taxon>
        <taxon>Spermatophyta</taxon>
        <taxon>Magnoliopsida</taxon>
        <taxon>eudicotyledons</taxon>
        <taxon>Gunneridae</taxon>
        <taxon>Pentapetalae</taxon>
        <taxon>rosids</taxon>
        <taxon>fabids</taxon>
        <taxon>Malpighiales</taxon>
        <taxon>Salicaceae</taxon>
        <taxon>Saliceae</taxon>
        <taxon>Salix</taxon>
    </lineage>
</organism>
<evidence type="ECO:0000256" key="1">
    <source>
        <dbReference type="SAM" id="MobiDB-lite"/>
    </source>
</evidence>
<feature type="transmembrane region" description="Helical" evidence="2">
    <location>
        <begin position="791"/>
        <end position="817"/>
    </location>
</feature>
<keyword evidence="2" id="KW-0472">Membrane</keyword>
<proteinExistence type="predicted"/>
<feature type="compositionally biased region" description="Basic and acidic residues" evidence="1">
    <location>
        <begin position="464"/>
        <end position="473"/>
    </location>
</feature>
<name>A0A6N2MG25_SALVM</name>
<dbReference type="Pfam" id="PF14223">
    <property type="entry name" value="Retrotran_gag_2"/>
    <property type="match status" value="1"/>
</dbReference>
<protein>
    <recommendedName>
        <fullName evidence="3">PGG domain-containing protein</fullName>
    </recommendedName>
</protein>
<feature type="transmembrane region" description="Helical" evidence="2">
    <location>
        <begin position="1633"/>
        <end position="1654"/>
    </location>
</feature>
<feature type="compositionally biased region" description="Basic residues" evidence="1">
    <location>
        <begin position="447"/>
        <end position="463"/>
    </location>
</feature>
<keyword evidence="2" id="KW-1133">Transmembrane helix</keyword>
<dbReference type="SMART" id="SM00248">
    <property type="entry name" value="ANK"/>
    <property type="match status" value="7"/>
</dbReference>
<dbReference type="Pfam" id="PF00023">
    <property type="entry name" value="Ank"/>
    <property type="match status" value="1"/>
</dbReference>
<feature type="domain" description="PGG" evidence="3">
    <location>
        <begin position="704"/>
        <end position="814"/>
    </location>
</feature>
<dbReference type="InterPro" id="IPR026961">
    <property type="entry name" value="PGG_dom"/>
</dbReference>
<evidence type="ECO:0000259" key="3">
    <source>
        <dbReference type="Pfam" id="PF13962"/>
    </source>
</evidence>
<dbReference type="Pfam" id="PF13962">
    <property type="entry name" value="PGG"/>
    <property type="match status" value="3"/>
</dbReference>
<keyword evidence="2" id="KW-0812">Transmembrane</keyword>
<accession>A0A6N2MG25</accession>
<feature type="domain" description="PGG" evidence="3">
    <location>
        <begin position="46"/>
        <end position="109"/>
    </location>
</feature>
<feature type="transmembrane region" description="Helical" evidence="2">
    <location>
        <begin position="1557"/>
        <end position="1581"/>
    </location>
</feature>
<feature type="region of interest" description="Disordered" evidence="1">
    <location>
        <begin position="447"/>
        <end position="493"/>
    </location>
</feature>
<feature type="transmembrane region" description="Helical" evidence="2">
    <location>
        <begin position="829"/>
        <end position="848"/>
    </location>
</feature>
<dbReference type="Pfam" id="PF12796">
    <property type="entry name" value="Ank_2"/>
    <property type="match status" value="1"/>
</dbReference>
<dbReference type="Gene3D" id="1.25.40.20">
    <property type="entry name" value="Ankyrin repeat-containing domain"/>
    <property type="match status" value="4"/>
</dbReference>
<reference evidence="4" key="1">
    <citation type="submission" date="2019-03" db="EMBL/GenBank/DDBJ databases">
        <authorList>
            <person name="Mank J."/>
            <person name="Almeida P."/>
        </authorList>
    </citation>
    <scope>NUCLEOTIDE SEQUENCE</scope>
    <source>
        <strain evidence="4">78183</strain>
    </source>
</reference>
<feature type="transmembrane region" description="Helical" evidence="2">
    <location>
        <begin position="716"/>
        <end position="735"/>
    </location>
</feature>
<sequence>MGDLTSTERVSKVIPSHYVTLRNNKSKTAREVFDKAHKEQLENARTWIKETTQSCSTVSALVATVVFAAAYTVPGGSDENGKPNFIESPYFLVFTVSDVLSLASSLTSLDLSSSKTYLGLHLTLLRGDNDHAILRGNNFDTHSVGEKVDSITPFHCCIPSSISICNNAIPTVRLVYGLYSQHSQDDLERSAIVSYPLPTMWDKAPSMEKPYRAAMIGDWKNIIHHYQDRPMDLSFPVTLDEDTALHIAVYSKQAQPLQDLLEIVKDIINFLPDIESLEPEVGSPSPEMESPSPEMEAPEQMKFLKRKNRFGNTALHEATICGNYEAVTLLVRRCPDLLKQKNKSGETPLFTAAGFGEAEIDQKGRSALQYLADMPSAFKSGYSTGIFETLLYCCLPVRRHHKVKLQNGDQAGQGVISLERNQRGGLLNCLKAPKVGFWPARLERQIKHRKKSHGRASAKQRKDKQKEKKKSREWTGGGNKKGENELSYSGQPSEITSKSKELEVVQHPTAQPSVMNLSLTSNEQISLLLTTGNGIEEIVRGIIKQYPHAIKKLHVPNSSLTERIPLFLATRNGIEEIVWETIKLHPHAVEKLNDKGQSILDVAVMHRQKKIFSLVKQQKVPLARLHRVIDNKGNTLLHHVANMKYYSGGTKPGPALKLQEELQWFEQVQEVIPSHYATLTNDEGKTAGDLFNATHKEQLENAQKWIKETTQSCSTVAALVATVVFAAAYTVPGGSDENGTPNFITSPYFLVFTVSDVLSLASSLTSLVVFLSLLTSPFELKEFHFSLPRKLLVGFTFLFFAVITTMLSFGATILILIQSERKLTTLLHAAFLPVLVFAIMQFRLYVSFMGSTYNIRNITGKTLPRVFMATINSLQSIPVPLPIFDGTDYDLWETKMKTLFKSQNLWDIVNEPQNTCISNEAQRKDASALYLIQQSLAQNVFRRITKAKTAKKAWDMLRQEFLGDSKGEYKKSIPPKPWDAAVRGDWKSMMVYYRDEEPLRDLSSPVTHTLDTVLHLAVHDKCGKQCEDFLEIGREKQLPDTEFLEKKNIFGNTALHEATIYSNNKAVRLLVDRCPGLVEMENNFGETPLFTAAGFAETEIVLEFLIGSGLRQCLGDDGRLLSIHREREDGLSILSAAIIGQKFETALLLLELDKSLASSKDKNKISTLQLLAEMPTAFKSGSVPMGIFKRFIYNRMPTPTASLDLAILPTYFLAEYHGRLPVPRPCEVKSKAVSLSERKTMGDVESGQGRYSSGDQGCGSEKNQRGGLLNYLKIPTGGWLERLRDQKRKHVFAFTLAESLIENDKSLTKATITNKEIEGREMGGRKNKKAQIELICNAKDTEKTQIEIGHTSGTSQIAQNSVTLSSLTTKKEMPLFTATRRGVKEIVDLIIKLHPHVIDQRDKMNRSILDVAVTYRRRKIFDIIVKGTKLPLDRMLRVVDNSGNTLLHHVADMKKNSGVTQPGPALQLQEELKWFEKVEKVIPPHYVPLLNKEGKTARECFEIAHEEQLEKAQLWIKETSQSCSTVAALVSTVVFAAAYTVPGGSDDKGKPIFINSPYFLIFTVTDVVSLASSLTSLVMFLSLLTSPFELQEFHTSLPRKLIVGLFFLFFSVLTSMISFGATILILIQTERKFTTLLLSIASFLPVFVFGILQFRMFVSFMSSTLNIRKIKSSLVTYLPWGKRLRQED</sequence>
<feature type="transmembrane region" description="Helical" evidence="2">
    <location>
        <begin position="747"/>
        <end position="771"/>
    </location>
</feature>
<dbReference type="PANTHER" id="PTHR24177">
    <property type="entry name" value="CASKIN"/>
    <property type="match status" value="1"/>
</dbReference>
<dbReference type="EMBL" id="CAADRP010001653">
    <property type="protein sequence ID" value="VFU46968.1"/>
    <property type="molecule type" value="Genomic_DNA"/>
</dbReference>
<dbReference type="GO" id="GO:0016020">
    <property type="term" value="C:membrane"/>
    <property type="evidence" value="ECO:0007669"/>
    <property type="project" value="TreeGrafter"/>
</dbReference>
<evidence type="ECO:0000256" key="2">
    <source>
        <dbReference type="SAM" id="Phobius"/>
    </source>
</evidence>